<gene>
    <name evidence="1" type="ORF">ACFOMG_09320</name>
</gene>
<comment type="caution">
    <text evidence="1">The sequence shown here is derived from an EMBL/GenBank/DDBJ whole genome shotgun (WGS) entry which is preliminary data.</text>
</comment>
<sequence length="157" mass="17749">MIGKVSLKKLTGKELLSDVVDSICDSHILSSKLYKYSDDIYLITSSKNIVRSFLWADSDEAARRAVEMNIEAYSGPVNNNPVGIIQGLDDYSYEGISDWLKHQGENYQESAAYRIAVDGSFIHKKIETEKYSFLFLGEKVDPSDKVYAIVFKGNKKY</sequence>
<dbReference type="Proteomes" id="UP001595722">
    <property type="component" value="Unassembled WGS sequence"/>
</dbReference>
<name>A0ABV7VSZ2_9GAMM</name>
<organism evidence="1 2">
    <name type="scientific">Bacterioplanoides pacificum</name>
    <dbReference type="NCBI Taxonomy" id="1171596"/>
    <lineage>
        <taxon>Bacteria</taxon>
        <taxon>Pseudomonadati</taxon>
        <taxon>Pseudomonadota</taxon>
        <taxon>Gammaproteobacteria</taxon>
        <taxon>Oceanospirillales</taxon>
        <taxon>Oceanospirillaceae</taxon>
        <taxon>Bacterioplanoides</taxon>
    </lineage>
</organism>
<accession>A0ABV7VSZ2</accession>
<keyword evidence="2" id="KW-1185">Reference proteome</keyword>
<dbReference type="EMBL" id="JBHRYB010000005">
    <property type="protein sequence ID" value="MFC3680297.1"/>
    <property type="molecule type" value="Genomic_DNA"/>
</dbReference>
<dbReference type="RefSeq" id="WP_376866199.1">
    <property type="nucleotide sequence ID" value="NZ_JBHRYB010000005.1"/>
</dbReference>
<protein>
    <submittedName>
        <fullName evidence="1">Uncharacterized protein</fullName>
    </submittedName>
</protein>
<evidence type="ECO:0000313" key="1">
    <source>
        <dbReference type="EMBL" id="MFC3680297.1"/>
    </source>
</evidence>
<reference evidence="2" key="1">
    <citation type="journal article" date="2019" name="Int. J. Syst. Evol. Microbiol.">
        <title>The Global Catalogue of Microorganisms (GCM) 10K type strain sequencing project: providing services to taxonomists for standard genome sequencing and annotation.</title>
        <authorList>
            <consortium name="The Broad Institute Genomics Platform"/>
            <consortium name="The Broad Institute Genome Sequencing Center for Infectious Disease"/>
            <person name="Wu L."/>
            <person name="Ma J."/>
        </authorList>
    </citation>
    <scope>NUCLEOTIDE SEQUENCE [LARGE SCALE GENOMIC DNA]</scope>
    <source>
        <strain evidence="2">KCTC 42424</strain>
    </source>
</reference>
<evidence type="ECO:0000313" key="2">
    <source>
        <dbReference type="Proteomes" id="UP001595722"/>
    </source>
</evidence>
<proteinExistence type="predicted"/>